<evidence type="ECO:0000313" key="3">
    <source>
        <dbReference type="EMBL" id="MET7001396.1"/>
    </source>
</evidence>
<dbReference type="InterPro" id="IPR008928">
    <property type="entry name" value="6-hairpin_glycosidase_sf"/>
</dbReference>
<comment type="caution">
    <text evidence="3">The sequence shown here is derived from an EMBL/GenBank/DDBJ whole genome shotgun (WGS) entry which is preliminary data.</text>
</comment>
<dbReference type="InterPro" id="IPR012341">
    <property type="entry name" value="6hp_glycosidase-like_sf"/>
</dbReference>
<keyword evidence="4" id="KW-1185">Reference proteome</keyword>
<feature type="signal peptide" evidence="1">
    <location>
        <begin position="1"/>
        <end position="17"/>
    </location>
</feature>
<dbReference type="EMBL" id="JBEXAC010000003">
    <property type="protein sequence ID" value="MET7001396.1"/>
    <property type="molecule type" value="Genomic_DNA"/>
</dbReference>
<dbReference type="SUPFAM" id="SSF48208">
    <property type="entry name" value="Six-hairpin glycosidases"/>
    <property type="match status" value="1"/>
</dbReference>
<proteinExistence type="predicted"/>
<dbReference type="RefSeq" id="WP_354663965.1">
    <property type="nucleotide sequence ID" value="NZ_JBEXAC010000003.1"/>
</dbReference>
<dbReference type="Gene3D" id="1.50.10.10">
    <property type="match status" value="1"/>
</dbReference>
<feature type="domain" description="Secretion system C-terminal sorting" evidence="2">
    <location>
        <begin position="1122"/>
        <end position="1193"/>
    </location>
</feature>
<reference evidence="3 4" key="1">
    <citation type="submission" date="2024-06" db="EMBL/GenBank/DDBJ databases">
        <title>Chitinophaga defluvii sp. nov., isolated from municipal sewage.</title>
        <authorList>
            <person name="Zhang L."/>
        </authorList>
    </citation>
    <scope>NUCLEOTIDE SEQUENCE [LARGE SCALE GENOMIC DNA]</scope>
    <source>
        <strain evidence="3 4">H8</strain>
    </source>
</reference>
<dbReference type="Pfam" id="PF18962">
    <property type="entry name" value="Por_Secre_tail"/>
    <property type="match status" value="1"/>
</dbReference>
<protein>
    <submittedName>
        <fullName evidence="3">T9SS type A sorting domain-containing protein</fullName>
    </submittedName>
</protein>
<dbReference type="NCBIfam" id="TIGR04183">
    <property type="entry name" value="Por_Secre_tail"/>
    <property type="match status" value="1"/>
</dbReference>
<dbReference type="InterPro" id="IPR026444">
    <property type="entry name" value="Secre_tail"/>
</dbReference>
<accession>A0ABV2TEG9</accession>
<name>A0ABV2TEG9_9BACT</name>
<dbReference type="Proteomes" id="UP001549749">
    <property type="component" value="Unassembled WGS sequence"/>
</dbReference>
<gene>
    <name evidence="3" type="ORF">ABR189_28700</name>
</gene>
<sequence>MKRLLCFLLSMPALVMSQAPTSLSLKETGYNQKRDISIPGSRMVINPFNFKLDPKVVPAAYSNDAALPLNVGYLHTQFTNRDVENLMGIYHVKNESGSGEVTGWTANLASAADWEAEPQATATAMAAGMQLSVASNASPSWKYMRTRLQTNIDENAVLKVSISGVTGMWSLKLRSYDGLEEKVLKPDNSASGSFEFNLQQLTGWSGFKDFYIQCFSIGAPSSVVVSDLRVVYKSNPVNVSWTGNMQDQTKWYNPDNGNGASWSFSPAGLTFNVSASYHYVRTATQVTANITETPTLKIEIPASTGLWSVKVDDGSGDIVLRPDAAGNGVFYLNVQGATGWSGVKSFHIKVYSISYGAPASVTIKDMRLTNNLSVLTLWSGMGSGTSGWIKNNSLSTVQSVSAGLRFAIATANTTVSFRTASAITVDVDKNPLLLLNVPECAGPWALKINDGSSEIALQYDTRNAGSYAFDLRAITGWSGTKTFHLVLYVIPYAAHPSSVTVGDIRIERMSGIPVTNKALSYTTAWTPHDLPFSAVYADSATLTGYDYFYDKQALVRNLQFGNVTAANGKFILTGSYAGNISFTNNILRVVKEYYSYGLTSPVFSGKTVKYYATQAAMQTGSNSLAVPPSCGFWAIEIDANSLPGKQMSIATAFTANSDTAALPGLLATPLTGTNAITGHTSRQAFWDNFFTTVPHPSRFDIQQVDPRGVTPQQVKDAYYKAFALTASNVLDAEPGVFNYPQVVTGKGSLWDEGAPVAPFSATWDSYTAIQQYAYVDPGVAWNAFKGLMSLTDAQGVIAGESLPSRKAQTAWILFQLTGDTASLTSVYEPMKRYFNWRLKYPYWVYNTVPDTTKKDAEFVFSALVDLAYMRDISKIVYNADTAAAWEQKRVQFYETSKPWFWQTPGAKPVQYYDTQTGARGAGNTLWVTTGLYVDLLSGSYLTGMNNLFHDNFSSGYNFYLHGVAKYPDLSYTIYGLVARGRKDSAEIMVDAAICQAVLANTFSEAYSSHGASYPEGVRPSLFGASQVIDFVWLKNGFSYDKGFPHVVSLFGGNRGISNLKLGGRTLEISASGNNFSFSGTFLKEPTTLTLDTTLIEPVPLEMPALKQQKSKGRKSFVTGLRLFPNPIKDYLNIAFAMPKAGNVLLRIHDQLGRQVGYKVEQLPEGKHQLTFDMRKCVPGVYICSLYSRYGKETLKCVKQ</sequence>
<organism evidence="3 4">
    <name type="scientific">Chitinophaga defluvii</name>
    <dbReference type="NCBI Taxonomy" id="3163343"/>
    <lineage>
        <taxon>Bacteria</taxon>
        <taxon>Pseudomonadati</taxon>
        <taxon>Bacteroidota</taxon>
        <taxon>Chitinophagia</taxon>
        <taxon>Chitinophagales</taxon>
        <taxon>Chitinophagaceae</taxon>
        <taxon>Chitinophaga</taxon>
    </lineage>
</organism>
<evidence type="ECO:0000259" key="2">
    <source>
        <dbReference type="Pfam" id="PF18962"/>
    </source>
</evidence>
<evidence type="ECO:0000313" key="4">
    <source>
        <dbReference type="Proteomes" id="UP001549749"/>
    </source>
</evidence>
<feature type="chain" id="PRO_5047379458" evidence="1">
    <location>
        <begin position="18"/>
        <end position="1199"/>
    </location>
</feature>
<keyword evidence="1" id="KW-0732">Signal</keyword>
<evidence type="ECO:0000256" key="1">
    <source>
        <dbReference type="SAM" id="SignalP"/>
    </source>
</evidence>